<evidence type="ECO:0000256" key="1">
    <source>
        <dbReference type="SAM" id="Phobius"/>
    </source>
</evidence>
<keyword evidence="1" id="KW-0812">Transmembrane</keyword>
<sequence length="102" mass="11829">MLEIWVFKELYDPEYVTSMFLKSSLCNVGVISVSLLMLFATLRMTLITGEFSKISRLVVEVAQAAKWKFLCGQPPFQYMLWLMKSENRADYSISICLLRCQD</sequence>
<dbReference type="AlphaFoldDB" id="A0AAV8U6V1"/>
<evidence type="ECO:0000313" key="2">
    <source>
        <dbReference type="EMBL" id="KAJ8773834.1"/>
    </source>
</evidence>
<dbReference type="EMBL" id="JAIWQS010000001">
    <property type="protein sequence ID" value="KAJ8773834.1"/>
    <property type="molecule type" value="Genomic_DNA"/>
</dbReference>
<comment type="caution">
    <text evidence="2">The sequence shown here is derived from an EMBL/GenBank/DDBJ whole genome shotgun (WGS) entry which is preliminary data.</text>
</comment>
<organism evidence="2 3">
    <name type="scientific">Erythroxylum novogranatense</name>
    <dbReference type="NCBI Taxonomy" id="1862640"/>
    <lineage>
        <taxon>Eukaryota</taxon>
        <taxon>Viridiplantae</taxon>
        <taxon>Streptophyta</taxon>
        <taxon>Embryophyta</taxon>
        <taxon>Tracheophyta</taxon>
        <taxon>Spermatophyta</taxon>
        <taxon>Magnoliopsida</taxon>
        <taxon>eudicotyledons</taxon>
        <taxon>Gunneridae</taxon>
        <taxon>Pentapetalae</taxon>
        <taxon>rosids</taxon>
        <taxon>fabids</taxon>
        <taxon>Malpighiales</taxon>
        <taxon>Erythroxylaceae</taxon>
        <taxon>Erythroxylum</taxon>
    </lineage>
</organism>
<accession>A0AAV8U6V1</accession>
<feature type="transmembrane region" description="Helical" evidence="1">
    <location>
        <begin position="20"/>
        <end position="42"/>
    </location>
</feature>
<protein>
    <submittedName>
        <fullName evidence="2">Uncharacterized protein</fullName>
    </submittedName>
</protein>
<keyword evidence="3" id="KW-1185">Reference proteome</keyword>
<reference evidence="2 3" key="1">
    <citation type="submission" date="2021-09" db="EMBL/GenBank/DDBJ databases">
        <title>Genomic insights and catalytic innovation underlie evolution of tropane alkaloids biosynthesis.</title>
        <authorList>
            <person name="Wang Y.-J."/>
            <person name="Tian T."/>
            <person name="Huang J.-P."/>
            <person name="Huang S.-X."/>
        </authorList>
    </citation>
    <scope>NUCLEOTIDE SEQUENCE [LARGE SCALE GENOMIC DNA]</scope>
    <source>
        <strain evidence="2">KIB-2018</strain>
        <tissue evidence="2">Leaf</tissue>
    </source>
</reference>
<proteinExistence type="predicted"/>
<name>A0AAV8U6V1_9ROSI</name>
<keyword evidence="1" id="KW-1133">Transmembrane helix</keyword>
<dbReference type="Proteomes" id="UP001159364">
    <property type="component" value="Linkage Group LG01"/>
</dbReference>
<keyword evidence="1" id="KW-0472">Membrane</keyword>
<evidence type="ECO:0000313" key="3">
    <source>
        <dbReference type="Proteomes" id="UP001159364"/>
    </source>
</evidence>
<gene>
    <name evidence="2" type="ORF">K2173_008297</name>
</gene>